<sequence length="532" mass="55663">MRLHRSKTAMLCVIALAATACSTGASGSGAGSQGAYVRNGTFTSTLSQDPGKLDPYHTVVAAANNLLTFAYDPLVTLDDNGNPIPGITTKWDVTPSSVTLTLRKGVTCSDGSAVTPSVVSKDLDYLKDPKAASPLLGIVLPGPDFTTKADDTAGTVTITTGKPDGLLLQSLAAFFVVCGSGTADPTALSRTTSGSGPYKLTEAVPGDHYTLVRRDEYTWGPDGARIDVPGAPQKIVLKIVNNDTTAANLLTSGSLNGSIVNGPDRERLAGSMKEYRFEDGGTLAVFNQHPGHPGADPVVRKALAQALDRKQIADVLTDRQGKTGNTTMGVPPQICDDSGAAAGIPAFDESAAAAALDQAGWRKGSDGIRSKGGKRLRLTAMYSSERPNASAGMELFSAAWQKLGVDVKVKSLNSAAFLKAVFQSDNWDVAPEINLATQLPSQSVSFFSGPGAPKGSNFAGIHNTAYEQLVAQAVQTPGRPGCQLWTEAEKALFARADVVPIAQRYVSYFGRGATFEISGEMPLPTSIRLRAN</sequence>
<comment type="caution">
    <text evidence="3">The sequence shown here is derived from an EMBL/GenBank/DDBJ whole genome shotgun (WGS) entry which is preliminary data.</text>
</comment>
<keyword evidence="1" id="KW-0732">Signal</keyword>
<evidence type="ECO:0000313" key="4">
    <source>
        <dbReference type="Proteomes" id="UP001501759"/>
    </source>
</evidence>
<organism evidence="3 4">
    <name type="scientific">Streptomyces siamensis</name>
    <dbReference type="NCBI Taxonomy" id="1274986"/>
    <lineage>
        <taxon>Bacteria</taxon>
        <taxon>Bacillati</taxon>
        <taxon>Actinomycetota</taxon>
        <taxon>Actinomycetes</taxon>
        <taxon>Kitasatosporales</taxon>
        <taxon>Streptomycetaceae</taxon>
        <taxon>Streptomyces</taxon>
    </lineage>
</organism>
<gene>
    <name evidence="3" type="ORF">GCM10023335_71270</name>
</gene>
<dbReference type="PANTHER" id="PTHR30290">
    <property type="entry name" value="PERIPLASMIC BINDING COMPONENT OF ABC TRANSPORTER"/>
    <property type="match status" value="1"/>
</dbReference>
<dbReference type="InterPro" id="IPR030678">
    <property type="entry name" value="Peptide/Ni-bd"/>
</dbReference>
<dbReference type="PIRSF" id="PIRSF002741">
    <property type="entry name" value="MppA"/>
    <property type="match status" value="1"/>
</dbReference>
<reference evidence="4" key="1">
    <citation type="journal article" date="2019" name="Int. J. Syst. Evol. Microbiol.">
        <title>The Global Catalogue of Microorganisms (GCM) 10K type strain sequencing project: providing services to taxonomists for standard genome sequencing and annotation.</title>
        <authorList>
            <consortium name="The Broad Institute Genomics Platform"/>
            <consortium name="The Broad Institute Genome Sequencing Center for Infectious Disease"/>
            <person name="Wu L."/>
            <person name="Ma J."/>
        </authorList>
    </citation>
    <scope>NUCLEOTIDE SEQUENCE [LARGE SCALE GENOMIC DNA]</scope>
    <source>
        <strain evidence="4">JCM 18409</strain>
    </source>
</reference>
<dbReference type="CDD" id="cd00995">
    <property type="entry name" value="PBP2_NikA_DppA_OppA_like"/>
    <property type="match status" value="1"/>
</dbReference>
<evidence type="ECO:0000259" key="2">
    <source>
        <dbReference type="Pfam" id="PF00496"/>
    </source>
</evidence>
<dbReference type="RefSeq" id="WP_345656929.1">
    <property type="nucleotide sequence ID" value="NZ_BAABKB010000033.1"/>
</dbReference>
<evidence type="ECO:0000313" key="3">
    <source>
        <dbReference type="EMBL" id="GAA5030630.1"/>
    </source>
</evidence>
<dbReference type="Gene3D" id="3.10.105.10">
    <property type="entry name" value="Dipeptide-binding Protein, Domain 3"/>
    <property type="match status" value="1"/>
</dbReference>
<dbReference type="PROSITE" id="PS51257">
    <property type="entry name" value="PROKAR_LIPOPROTEIN"/>
    <property type="match status" value="1"/>
</dbReference>
<feature type="signal peptide" evidence="1">
    <location>
        <begin position="1"/>
        <end position="20"/>
    </location>
</feature>
<evidence type="ECO:0000256" key="1">
    <source>
        <dbReference type="SAM" id="SignalP"/>
    </source>
</evidence>
<accession>A0ABP9JI56</accession>
<dbReference type="Gene3D" id="3.40.190.10">
    <property type="entry name" value="Periplasmic binding protein-like II"/>
    <property type="match status" value="1"/>
</dbReference>
<name>A0ABP9JI56_9ACTN</name>
<feature type="chain" id="PRO_5045903567" evidence="1">
    <location>
        <begin position="21"/>
        <end position="532"/>
    </location>
</feature>
<dbReference type="Proteomes" id="UP001501759">
    <property type="component" value="Unassembled WGS sequence"/>
</dbReference>
<keyword evidence="4" id="KW-1185">Reference proteome</keyword>
<proteinExistence type="predicted"/>
<dbReference type="EMBL" id="BAABKB010000033">
    <property type="protein sequence ID" value="GAA5030630.1"/>
    <property type="molecule type" value="Genomic_DNA"/>
</dbReference>
<protein>
    <submittedName>
        <fullName evidence="3">ABC transporter substrate-binding protein</fullName>
    </submittedName>
</protein>
<dbReference type="InterPro" id="IPR000914">
    <property type="entry name" value="SBP_5_dom"/>
</dbReference>
<feature type="domain" description="Solute-binding protein family 5" evidence="2">
    <location>
        <begin position="83"/>
        <end position="430"/>
    </location>
</feature>
<dbReference type="SUPFAM" id="SSF53850">
    <property type="entry name" value="Periplasmic binding protein-like II"/>
    <property type="match status" value="1"/>
</dbReference>
<dbReference type="InterPro" id="IPR039424">
    <property type="entry name" value="SBP_5"/>
</dbReference>
<dbReference type="Pfam" id="PF00496">
    <property type="entry name" value="SBP_bac_5"/>
    <property type="match status" value="1"/>
</dbReference>